<dbReference type="EMBL" id="KV745347">
    <property type="protein sequence ID" value="OCK75229.1"/>
    <property type="molecule type" value="Genomic_DNA"/>
</dbReference>
<dbReference type="InterPro" id="IPR050360">
    <property type="entry name" value="MFS_Sugar_Transporters"/>
</dbReference>
<comment type="subcellular location">
    <subcellularLocation>
        <location evidence="1">Membrane</location>
        <topology evidence="1">Multi-pass membrane protein</topology>
    </subcellularLocation>
</comment>
<evidence type="ECO:0000256" key="5">
    <source>
        <dbReference type="ARBA" id="ARBA00023136"/>
    </source>
</evidence>
<proteinExistence type="inferred from homology"/>
<dbReference type="Gene3D" id="1.20.1250.20">
    <property type="entry name" value="MFS general substrate transporter like domains"/>
    <property type="match status" value="1"/>
</dbReference>
<dbReference type="PROSITE" id="PS50850">
    <property type="entry name" value="MFS"/>
    <property type="match status" value="1"/>
</dbReference>
<name>A0A8E2JAW8_9PEZI</name>
<evidence type="ECO:0000256" key="4">
    <source>
        <dbReference type="ARBA" id="ARBA00022989"/>
    </source>
</evidence>
<dbReference type="Pfam" id="PF00083">
    <property type="entry name" value="Sugar_tr"/>
    <property type="match status" value="1"/>
</dbReference>
<evidence type="ECO:0000256" key="2">
    <source>
        <dbReference type="ARBA" id="ARBA00010992"/>
    </source>
</evidence>
<feature type="transmembrane region" description="Helical" evidence="6">
    <location>
        <begin position="341"/>
        <end position="366"/>
    </location>
</feature>
<feature type="transmembrane region" description="Helical" evidence="6">
    <location>
        <begin position="94"/>
        <end position="114"/>
    </location>
</feature>
<feature type="transmembrane region" description="Helical" evidence="6">
    <location>
        <begin position="411"/>
        <end position="429"/>
    </location>
</feature>
<dbReference type="PANTHER" id="PTHR48022:SF11">
    <property type="entry name" value="MONOSACCHARIDE TRANSPORTER (HXT8), PUTATIVE (AFU_ORTHOLOGUE AFUA_2G08120)-RELATED"/>
    <property type="match status" value="1"/>
</dbReference>
<evidence type="ECO:0000259" key="7">
    <source>
        <dbReference type="PROSITE" id="PS50850"/>
    </source>
</evidence>
<feature type="transmembrane region" description="Helical" evidence="6">
    <location>
        <begin position="120"/>
        <end position="141"/>
    </location>
</feature>
<keyword evidence="4 6" id="KW-1133">Transmembrane helix</keyword>
<feature type="transmembrane region" description="Helical" evidence="6">
    <location>
        <begin position="441"/>
        <end position="460"/>
    </location>
</feature>
<dbReference type="GO" id="GO:0016020">
    <property type="term" value="C:membrane"/>
    <property type="evidence" value="ECO:0007669"/>
    <property type="project" value="UniProtKB-SubCell"/>
</dbReference>
<feature type="transmembrane region" description="Helical" evidence="6">
    <location>
        <begin position="276"/>
        <end position="301"/>
    </location>
</feature>
<feature type="transmembrane region" description="Helical" evidence="6">
    <location>
        <begin position="153"/>
        <end position="178"/>
    </location>
</feature>
<dbReference type="Proteomes" id="UP000250266">
    <property type="component" value="Unassembled WGS sequence"/>
</dbReference>
<organism evidence="8 9">
    <name type="scientific">Lepidopterella palustris CBS 459.81</name>
    <dbReference type="NCBI Taxonomy" id="1314670"/>
    <lineage>
        <taxon>Eukaryota</taxon>
        <taxon>Fungi</taxon>
        <taxon>Dikarya</taxon>
        <taxon>Ascomycota</taxon>
        <taxon>Pezizomycotina</taxon>
        <taxon>Dothideomycetes</taxon>
        <taxon>Pleosporomycetidae</taxon>
        <taxon>Mytilinidiales</taxon>
        <taxon>Argynnaceae</taxon>
        <taxon>Lepidopterella</taxon>
    </lineage>
</organism>
<feature type="domain" description="Major facilitator superfamily (MFS) profile" evidence="7">
    <location>
        <begin position="22"/>
        <end position="464"/>
    </location>
</feature>
<gene>
    <name evidence="8" type="ORF">K432DRAFT_309023</name>
</gene>
<evidence type="ECO:0000256" key="6">
    <source>
        <dbReference type="SAM" id="Phobius"/>
    </source>
</evidence>
<dbReference type="InterPro" id="IPR036259">
    <property type="entry name" value="MFS_trans_sf"/>
</dbReference>
<dbReference type="GO" id="GO:0005351">
    <property type="term" value="F:carbohydrate:proton symporter activity"/>
    <property type="evidence" value="ECO:0007669"/>
    <property type="project" value="TreeGrafter"/>
</dbReference>
<dbReference type="PANTHER" id="PTHR48022">
    <property type="entry name" value="PLASTIDIC GLUCOSE TRANSPORTER 4"/>
    <property type="match status" value="1"/>
</dbReference>
<feature type="transmembrane region" description="Helical" evidence="6">
    <location>
        <begin position="313"/>
        <end position="334"/>
    </location>
</feature>
<evidence type="ECO:0000313" key="8">
    <source>
        <dbReference type="EMBL" id="OCK75229.1"/>
    </source>
</evidence>
<comment type="similarity">
    <text evidence="2">Belongs to the major facilitator superfamily. Sugar transporter (TC 2.A.1.1) family.</text>
</comment>
<keyword evidence="9" id="KW-1185">Reference proteome</keyword>
<dbReference type="InterPro" id="IPR020846">
    <property type="entry name" value="MFS_dom"/>
</dbReference>
<dbReference type="OrthoDB" id="6612291at2759"/>
<keyword evidence="3 6" id="KW-0812">Transmembrane</keyword>
<reference evidence="8 9" key="1">
    <citation type="journal article" date="2016" name="Nat. Commun.">
        <title>Ectomycorrhizal ecology is imprinted in the genome of the dominant symbiotic fungus Cenococcum geophilum.</title>
        <authorList>
            <consortium name="DOE Joint Genome Institute"/>
            <person name="Peter M."/>
            <person name="Kohler A."/>
            <person name="Ohm R.A."/>
            <person name="Kuo A."/>
            <person name="Krutzmann J."/>
            <person name="Morin E."/>
            <person name="Arend M."/>
            <person name="Barry K.W."/>
            <person name="Binder M."/>
            <person name="Choi C."/>
            <person name="Clum A."/>
            <person name="Copeland A."/>
            <person name="Grisel N."/>
            <person name="Haridas S."/>
            <person name="Kipfer T."/>
            <person name="LaButti K."/>
            <person name="Lindquist E."/>
            <person name="Lipzen A."/>
            <person name="Maire R."/>
            <person name="Meier B."/>
            <person name="Mihaltcheva S."/>
            <person name="Molinier V."/>
            <person name="Murat C."/>
            <person name="Poggeler S."/>
            <person name="Quandt C.A."/>
            <person name="Sperisen C."/>
            <person name="Tritt A."/>
            <person name="Tisserant E."/>
            <person name="Crous P.W."/>
            <person name="Henrissat B."/>
            <person name="Nehls U."/>
            <person name="Egli S."/>
            <person name="Spatafora J.W."/>
            <person name="Grigoriev I.V."/>
            <person name="Martin F.M."/>
        </authorList>
    </citation>
    <scope>NUCLEOTIDE SEQUENCE [LARGE SCALE GENOMIC DNA]</scope>
    <source>
        <strain evidence="8 9">CBS 459.81</strain>
    </source>
</reference>
<feature type="transmembrane region" description="Helical" evidence="6">
    <location>
        <begin position="372"/>
        <end position="399"/>
    </location>
</feature>
<accession>A0A8E2JAW8</accession>
<sequence length="512" mass="56311">MTGSIASIDGGKRHFQGAIVWTVIGIAWGAISYSYAGSIIGTTLGQPSFIKYMGLATNKHATGLIGTMTGLFYAGGVFGCILNAWMADKFGRKMTVITACVILIISTACLAGSVNIGMFITFRFFVGLGAYMNYLSVPLWVTELVPPKGRSILAGIVGLFGVVGYIVAAYVGVGFFYFKTTTSSQWRAPLAIGCFPPLVLLCMMPWLPESPRWLLAVDREDQAWNIVRTLHTSEDDPEHEYATAEFYQMKSQHNLERHLDSSWLEILRRPSYRKRALLAFFLPVILYSTGNLVITTYAASIFTGLGYNAGQSINLLAGTYLAAIAGNFISLTYVDRVPRNIILSVGVVVVNCVLAIETALVARFLVSDNKAGLSAAAAFLFLFLFCFNLFLEGVSWYYASEIFPTHLRAKGMTITVVGFCLIDILWLEIAPTAITNIGWKYYLVFICLSVVGAAVIYLVYPDTLGKPLEEVAKLFGDDDLVAIYQQNIHIDHEKHEVIVEKDNVEKKEAVEA</sequence>
<dbReference type="AlphaFoldDB" id="A0A8E2JAW8"/>
<evidence type="ECO:0000313" key="9">
    <source>
        <dbReference type="Proteomes" id="UP000250266"/>
    </source>
</evidence>
<dbReference type="InterPro" id="IPR005828">
    <property type="entry name" value="MFS_sugar_transport-like"/>
</dbReference>
<evidence type="ECO:0000256" key="1">
    <source>
        <dbReference type="ARBA" id="ARBA00004141"/>
    </source>
</evidence>
<feature type="transmembrane region" description="Helical" evidence="6">
    <location>
        <begin position="18"/>
        <end position="41"/>
    </location>
</feature>
<protein>
    <submittedName>
        <fullName evidence="8">MFS transporter</fullName>
    </submittedName>
</protein>
<evidence type="ECO:0000256" key="3">
    <source>
        <dbReference type="ARBA" id="ARBA00022692"/>
    </source>
</evidence>
<keyword evidence="5 6" id="KW-0472">Membrane</keyword>
<dbReference type="SUPFAM" id="SSF103473">
    <property type="entry name" value="MFS general substrate transporter"/>
    <property type="match status" value="1"/>
</dbReference>
<feature type="transmembrane region" description="Helical" evidence="6">
    <location>
        <begin position="61"/>
        <end position="82"/>
    </location>
</feature>